<keyword evidence="1" id="KW-0436">Ligase</keyword>
<dbReference type="GO" id="GO:0016020">
    <property type="term" value="C:membrane"/>
    <property type="evidence" value="ECO:0007669"/>
    <property type="project" value="TreeGrafter"/>
</dbReference>
<keyword evidence="3" id="KW-0276">Fatty acid metabolism</keyword>
<dbReference type="PANTHER" id="PTHR43272:SF33">
    <property type="entry name" value="AMP-BINDING DOMAIN-CONTAINING PROTEIN-RELATED"/>
    <property type="match status" value="1"/>
</dbReference>
<dbReference type="EC" id="6.2.1.3" evidence="5"/>
<keyword evidence="2" id="KW-0547">Nucleotide-binding</keyword>
<comment type="caution">
    <text evidence="7">The sequence shown here is derived from an EMBL/GenBank/DDBJ whole genome shotgun (WGS) entry which is preliminary data.</text>
</comment>
<evidence type="ECO:0000256" key="2">
    <source>
        <dbReference type="ARBA" id="ARBA00022741"/>
    </source>
</evidence>
<evidence type="ECO:0000313" key="7">
    <source>
        <dbReference type="EMBL" id="CAG7818282.1"/>
    </source>
</evidence>
<keyword evidence="4" id="KW-0067">ATP-binding</keyword>
<evidence type="ECO:0000313" key="8">
    <source>
        <dbReference type="Proteomes" id="UP000708208"/>
    </source>
</evidence>
<proteinExistence type="predicted"/>
<feature type="non-terminal residue" evidence="7">
    <location>
        <position position="1"/>
    </location>
</feature>
<evidence type="ECO:0000259" key="6">
    <source>
        <dbReference type="Pfam" id="PF00501"/>
    </source>
</evidence>
<dbReference type="EMBL" id="CAJVCH010416722">
    <property type="protein sequence ID" value="CAG7818282.1"/>
    <property type="molecule type" value="Genomic_DNA"/>
</dbReference>
<dbReference type="Pfam" id="PF00501">
    <property type="entry name" value="AMP-binding"/>
    <property type="match status" value="1"/>
</dbReference>
<feature type="domain" description="AMP-dependent synthetase/ligase" evidence="6">
    <location>
        <begin position="18"/>
        <end position="152"/>
    </location>
</feature>
<evidence type="ECO:0000256" key="5">
    <source>
        <dbReference type="ARBA" id="ARBA00026121"/>
    </source>
</evidence>
<dbReference type="InterPro" id="IPR000873">
    <property type="entry name" value="AMP-dep_synth/lig_dom"/>
</dbReference>
<accession>A0A8J2KRT6</accession>
<keyword evidence="8" id="KW-1185">Reference proteome</keyword>
<dbReference type="PANTHER" id="PTHR43272">
    <property type="entry name" value="LONG-CHAIN-FATTY-ACID--COA LIGASE"/>
    <property type="match status" value="1"/>
</dbReference>
<protein>
    <recommendedName>
        <fullName evidence="5">long-chain-fatty-acid--CoA ligase</fullName>
        <ecNumber evidence="5">6.2.1.3</ecNumber>
    </recommendedName>
</protein>
<name>A0A8J2KRT6_9HEXA</name>
<dbReference type="PROSITE" id="PS00455">
    <property type="entry name" value="AMP_BINDING"/>
    <property type="match status" value="1"/>
</dbReference>
<dbReference type="InterPro" id="IPR020845">
    <property type="entry name" value="AMP-binding_CS"/>
</dbReference>
<organism evidence="7 8">
    <name type="scientific">Allacma fusca</name>
    <dbReference type="NCBI Taxonomy" id="39272"/>
    <lineage>
        <taxon>Eukaryota</taxon>
        <taxon>Metazoa</taxon>
        <taxon>Ecdysozoa</taxon>
        <taxon>Arthropoda</taxon>
        <taxon>Hexapoda</taxon>
        <taxon>Collembola</taxon>
        <taxon>Symphypleona</taxon>
        <taxon>Sminthuridae</taxon>
        <taxon>Allacma</taxon>
    </lineage>
</organism>
<evidence type="ECO:0000256" key="1">
    <source>
        <dbReference type="ARBA" id="ARBA00022598"/>
    </source>
</evidence>
<dbReference type="GO" id="GO:0004467">
    <property type="term" value="F:long-chain fatty acid-CoA ligase activity"/>
    <property type="evidence" value="ECO:0007669"/>
    <property type="project" value="UniProtKB-EC"/>
</dbReference>
<dbReference type="AlphaFoldDB" id="A0A8J2KRT6"/>
<sequence length="161" mass="18142">MGLNLYKFCEVEKVGEDQHDVYPEKPPKPEDIATLSYTSGTTGTPKGVIITHSSFISTLSRTVDGVRRFYQDLMNKDDVLISFLPLAHIYQKMMEGLAFMEGASIGFWRGNILTLLDDIKVLKPTIFPTVPRLLCRVYDKVMGAVNQSSLKRVLVKTALHY</sequence>
<keyword evidence="3" id="KW-0443">Lipid metabolism</keyword>
<evidence type="ECO:0000256" key="4">
    <source>
        <dbReference type="ARBA" id="ARBA00022840"/>
    </source>
</evidence>
<evidence type="ECO:0000256" key="3">
    <source>
        <dbReference type="ARBA" id="ARBA00022832"/>
    </source>
</evidence>
<reference evidence="7" key="1">
    <citation type="submission" date="2021-06" db="EMBL/GenBank/DDBJ databases">
        <authorList>
            <person name="Hodson N. C."/>
            <person name="Mongue J. A."/>
            <person name="Jaron S. K."/>
        </authorList>
    </citation>
    <scope>NUCLEOTIDE SEQUENCE</scope>
</reference>
<dbReference type="GO" id="GO:0005783">
    <property type="term" value="C:endoplasmic reticulum"/>
    <property type="evidence" value="ECO:0007669"/>
    <property type="project" value="TreeGrafter"/>
</dbReference>
<dbReference type="Proteomes" id="UP000708208">
    <property type="component" value="Unassembled WGS sequence"/>
</dbReference>
<dbReference type="OrthoDB" id="1700726at2759"/>
<gene>
    <name evidence="7" type="ORF">AFUS01_LOCUS28796</name>
</gene>
<dbReference type="GO" id="GO:0005524">
    <property type="term" value="F:ATP binding"/>
    <property type="evidence" value="ECO:0007669"/>
    <property type="project" value="UniProtKB-KW"/>
</dbReference>